<reference evidence="2" key="1">
    <citation type="journal article" date="2019" name="Int. J. Syst. Evol. Microbiol.">
        <title>The Global Catalogue of Microorganisms (GCM) 10K type strain sequencing project: providing services to taxonomists for standard genome sequencing and annotation.</title>
        <authorList>
            <consortium name="The Broad Institute Genomics Platform"/>
            <consortium name="The Broad Institute Genome Sequencing Center for Infectious Disease"/>
            <person name="Wu L."/>
            <person name="Ma J."/>
        </authorList>
    </citation>
    <scope>NUCLEOTIDE SEQUENCE [LARGE SCALE GENOMIC DNA]</scope>
    <source>
        <strain evidence="2">CGMCC 1.15731</strain>
    </source>
</reference>
<accession>A0ABV9H646</accession>
<dbReference type="EMBL" id="JBHSEL010000053">
    <property type="protein sequence ID" value="MFC4625314.1"/>
    <property type="molecule type" value="Genomic_DNA"/>
</dbReference>
<dbReference type="RefSeq" id="WP_374829344.1">
    <property type="nucleotide sequence ID" value="NZ_JBHEEZ010000001.1"/>
</dbReference>
<keyword evidence="2" id="KW-1185">Reference proteome</keyword>
<dbReference type="Proteomes" id="UP001596042">
    <property type="component" value="Unassembled WGS sequence"/>
</dbReference>
<organism evidence="1 2">
    <name type="scientific">Daeguia caeni</name>
    <dbReference type="NCBI Taxonomy" id="439612"/>
    <lineage>
        <taxon>Bacteria</taxon>
        <taxon>Pseudomonadati</taxon>
        <taxon>Pseudomonadota</taxon>
        <taxon>Alphaproteobacteria</taxon>
        <taxon>Hyphomicrobiales</taxon>
        <taxon>Brucellaceae</taxon>
        <taxon>Daeguia</taxon>
    </lineage>
</organism>
<gene>
    <name evidence="1" type="ORF">ACFO1V_08775</name>
</gene>
<comment type="caution">
    <text evidence="1">The sequence shown here is derived from an EMBL/GenBank/DDBJ whole genome shotgun (WGS) entry which is preliminary data.</text>
</comment>
<name>A0ABV9H646_9HYPH</name>
<evidence type="ECO:0000313" key="2">
    <source>
        <dbReference type="Proteomes" id="UP001596042"/>
    </source>
</evidence>
<protein>
    <submittedName>
        <fullName evidence="1">Uncharacterized protein</fullName>
    </submittedName>
</protein>
<sequence length="160" mass="17611">MPTLQLPIMKDGCTNLKPMQPLSIPYTGLMRRGLFRHVCADLPDQIRHGLAELRFINALFPCRVSKLHFQAHHRSMPFLPTISAASAAILLSGAGTMVRHLGLNFHGLSVNIAFLLATGQNTQLISGHRLHHCHLLWHGCQTMTALVVATIIPTVIKSIS</sequence>
<proteinExistence type="predicted"/>
<evidence type="ECO:0000313" key="1">
    <source>
        <dbReference type="EMBL" id="MFC4625314.1"/>
    </source>
</evidence>